<evidence type="ECO:0000256" key="2">
    <source>
        <dbReference type="SAM" id="MobiDB-lite"/>
    </source>
</evidence>
<dbReference type="PANTHER" id="PTHR48207:SF3">
    <property type="entry name" value="SUCCINATE--HYDROXYMETHYLGLUTARATE COA-TRANSFERASE"/>
    <property type="match status" value="1"/>
</dbReference>
<dbReference type="SUPFAM" id="SSF89796">
    <property type="entry name" value="CoA-transferase family III (CaiB/BaiF)"/>
    <property type="match status" value="2"/>
</dbReference>
<dbReference type="HOGENOM" id="CLU_010587_0_0_7"/>
<dbReference type="PANTHER" id="PTHR48207">
    <property type="entry name" value="SUCCINATE--HYDROXYMETHYLGLUTARATE COA-TRANSFERASE"/>
    <property type="match status" value="1"/>
</dbReference>
<dbReference type="Gene3D" id="3.30.1540.10">
    <property type="entry name" value="formyl-coa transferase, domain 3"/>
    <property type="match status" value="1"/>
</dbReference>
<name>W4LC18_ENTF1</name>
<evidence type="ECO:0000313" key="4">
    <source>
        <dbReference type="Proteomes" id="UP000019141"/>
    </source>
</evidence>
<reference evidence="3 4" key="1">
    <citation type="journal article" date="2014" name="Nature">
        <title>An environmental bacterial taxon with a large and distinct metabolic repertoire.</title>
        <authorList>
            <person name="Wilson M.C."/>
            <person name="Mori T."/>
            <person name="Ruckert C."/>
            <person name="Uria A.R."/>
            <person name="Helf M.J."/>
            <person name="Takada K."/>
            <person name="Gernert C."/>
            <person name="Steffens U.A."/>
            <person name="Heycke N."/>
            <person name="Schmitt S."/>
            <person name="Rinke C."/>
            <person name="Helfrich E.J."/>
            <person name="Brachmann A.O."/>
            <person name="Gurgui C."/>
            <person name="Wakimoto T."/>
            <person name="Kracht M."/>
            <person name="Crusemann M."/>
            <person name="Hentschel U."/>
            <person name="Abe I."/>
            <person name="Matsunaga S."/>
            <person name="Kalinowski J."/>
            <person name="Takeyama H."/>
            <person name="Piel J."/>
        </authorList>
    </citation>
    <scope>NUCLEOTIDE SEQUENCE [LARGE SCALE GENOMIC DNA]</scope>
    <source>
        <strain evidence="4">TSY1</strain>
    </source>
</reference>
<dbReference type="Proteomes" id="UP000019141">
    <property type="component" value="Unassembled WGS sequence"/>
</dbReference>
<evidence type="ECO:0000313" key="3">
    <source>
        <dbReference type="EMBL" id="ETW95265.1"/>
    </source>
</evidence>
<organism evidence="3 4">
    <name type="scientific">Entotheonella factor</name>
    <dbReference type="NCBI Taxonomy" id="1429438"/>
    <lineage>
        <taxon>Bacteria</taxon>
        <taxon>Pseudomonadati</taxon>
        <taxon>Nitrospinota/Tectimicrobiota group</taxon>
        <taxon>Candidatus Tectimicrobiota</taxon>
        <taxon>Candidatus Entotheonellia</taxon>
        <taxon>Candidatus Entotheonellales</taxon>
        <taxon>Candidatus Entotheonellaceae</taxon>
        <taxon>Candidatus Entotheonella</taxon>
    </lineage>
</organism>
<dbReference type="InterPro" id="IPR003673">
    <property type="entry name" value="CoA-Trfase_fam_III"/>
</dbReference>
<comment type="caution">
    <text evidence="3">The sequence shown here is derived from an EMBL/GenBank/DDBJ whole genome shotgun (WGS) entry which is preliminary data.</text>
</comment>
<proteinExistence type="predicted"/>
<protein>
    <recommendedName>
        <fullName evidence="5">CoA transferase</fullName>
    </recommendedName>
</protein>
<dbReference type="EMBL" id="AZHW01000937">
    <property type="protein sequence ID" value="ETW95265.1"/>
    <property type="molecule type" value="Genomic_DNA"/>
</dbReference>
<dbReference type="AlphaFoldDB" id="W4LC18"/>
<sequence>MEAGALAGYRVLDLTTELGWMCGKVLADLGADVIKIEPPGGDPGRRRGPFYGDHVEPDTHSLNWLAYNTNKRGVVLDLSQPRGQDLLREMVREADFVVESFAPGAMEALGLDYTALRVVNPQLIMASITPFGQQGPYSTFHATDLVSMAMGGFMELTGEGNGRPARITVPQAALHAGVEAAVGMMLAHTWRERTGEGQHVDVSVHECVVWTLMMAPGFLPCLGTMPERNGPSYNWVGYPRRLNFPCADGHVSMFLVGDIWGGRSMQALVNHMKADDMAPPFMAEKDWLNWNIADLFGAQGAAESQAIDEAVLAFTRTKTKQELYDMALQDEILLAPVSNVADLCTNAQLQDRGYFVPVAHPELNAAFDYPGAFGKFSRTPCRPPARAPRCGEHTRQVLQAVLKLDDETIETLIADGVVHGRALEETPPEMAHAPRRQPQSVQRATTDSELPLSGIRVVDFTWIGVGPITTKYLADHGAEVIRIESWAHPDGLRYGPPHMDGEVGENRSYFFAACNTSKYSITLNLTRPEARELVKQLIATADVVTESFTPNIMSRWDLDYDSLRQLKPDLIMMSTCMQGQTGPHALYPGFGNLMAGLLGFYELTGWPDGEAMAVYGAYTDFVAPRFAALSLLAALDERRRSGQGQYIDLAQSEASLHFLSPALLDYTANGRVMQRQGNRDPHMAPHGAYPCQGENRWCVIAVTSDTEWQLLCQETGHPEWGQDARFTTLADRLRHADALDALLAEWTRTQRAEDVMTRLQSVGIPAGVVQNIQDLRDDPQLAHRAFWVPLDHSEIGTLALEGHQFRLSSMRHQPRFARPEVGEHNAQILGGILGLSAEDIARLEADEVIY</sequence>
<accession>W4LC18</accession>
<keyword evidence="4" id="KW-1185">Reference proteome</keyword>
<dbReference type="InterPro" id="IPR050483">
    <property type="entry name" value="CoA-transferase_III_domain"/>
</dbReference>
<evidence type="ECO:0000256" key="1">
    <source>
        <dbReference type="ARBA" id="ARBA00022679"/>
    </source>
</evidence>
<dbReference type="InterPro" id="IPR044855">
    <property type="entry name" value="CoA-Trfase_III_dom3_sf"/>
</dbReference>
<evidence type="ECO:0008006" key="5">
    <source>
        <dbReference type="Google" id="ProtNLM"/>
    </source>
</evidence>
<dbReference type="Pfam" id="PF02515">
    <property type="entry name" value="CoA_transf_3"/>
    <property type="match status" value="2"/>
</dbReference>
<gene>
    <name evidence="3" type="ORF">ETSY1_31325</name>
</gene>
<dbReference type="InterPro" id="IPR023606">
    <property type="entry name" value="CoA-Trfase_III_dom_1_sf"/>
</dbReference>
<keyword evidence="1" id="KW-0808">Transferase</keyword>
<feature type="region of interest" description="Disordered" evidence="2">
    <location>
        <begin position="426"/>
        <end position="447"/>
    </location>
</feature>
<feature type="compositionally biased region" description="Polar residues" evidence="2">
    <location>
        <begin position="437"/>
        <end position="447"/>
    </location>
</feature>
<dbReference type="GO" id="GO:0008410">
    <property type="term" value="F:CoA-transferase activity"/>
    <property type="evidence" value="ECO:0007669"/>
    <property type="project" value="TreeGrafter"/>
</dbReference>
<dbReference type="Gene3D" id="3.40.50.10540">
    <property type="entry name" value="Crotonobetainyl-coa:carnitine coa-transferase, domain 1"/>
    <property type="match status" value="3"/>
</dbReference>